<dbReference type="GeneID" id="97389771"/>
<dbReference type="AlphaFoldDB" id="A0A173U9H8"/>
<organism evidence="1 2">
    <name type="scientific">Eubacterium ramulus</name>
    <dbReference type="NCBI Taxonomy" id="39490"/>
    <lineage>
        <taxon>Bacteria</taxon>
        <taxon>Bacillati</taxon>
        <taxon>Bacillota</taxon>
        <taxon>Clostridia</taxon>
        <taxon>Eubacteriales</taxon>
        <taxon>Eubacteriaceae</taxon>
        <taxon>Eubacterium</taxon>
    </lineage>
</organism>
<accession>A0A173U9H8</accession>
<evidence type="ECO:0000313" key="2">
    <source>
        <dbReference type="Proteomes" id="UP000095492"/>
    </source>
</evidence>
<sequence>MGNNTKSEQDDLCLALINPELCKRSSIEVAIEQHDTETTIPYLHVFLDNMWDLKNCAFIRLDKPEYVPEKNPIRLSTKQKEELIYILTSESQYHWTTSIVDKNNIKIATGYEVAVQVWTDTYEENNKIQYDKNGFPVMPDYTRL</sequence>
<gene>
    <name evidence="1" type="ORF">ERS852448_01932</name>
</gene>
<evidence type="ECO:0000313" key="1">
    <source>
        <dbReference type="EMBL" id="CUN11429.1"/>
    </source>
</evidence>
<protein>
    <submittedName>
        <fullName evidence="1">Uncharacterized protein</fullName>
    </submittedName>
</protein>
<reference evidence="1 2" key="1">
    <citation type="submission" date="2015-09" db="EMBL/GenBank/DDBJ databases">
        <authorList>
            <consortium name="Pathogen Informatics"/>
        </authorList>
    </citation>
    <scope>NUCLEOTIDE SEQUENCE [LARGE SCALE GENOMIC DNA]</scope>
    <source>
        <strain evidence="1 2">2789STDY5608891</strain>
    </source>
</reference>
<proteinExistence type="predicted"/>
<dbReference type="Proteomes" id="UP000095492">
    <property type="component" value="Unassembled WGS sequence"/>
</dbReference>
<name>A0A173U9H8_EUBRA</name>
<dbReference type="EMBL" id="CYYA01000012">
    <property type="protein sequence ID" value="CUN11429.1"/>
    <property type="molecule type" value="Genomic_DNA"/>
</dbReference>
<dbReference type="RefSeq" id="WP_055290420.1">
    <property type="nucleotide sequence ID" value="NZ_CP173382.1"/>
</dbReference>